<protein>
    <recommendedName>
        <fullName evidence="6">Amine oxidase</fullName>
        <ecNumber evidence="6">1.4.3.-</ecNumber>
    </recommendedName>
</protein>
<dbReference type="PRINTS" id="PR00757">
    <property type="entry name" value="AMINEOXDASEF"/>
</dbReference>
<evidence type="ECO:0000256" key="3">
    <source>
        <dbReference type="ARBA" id="ARBA00023002"/>
    </source>
</evidence>
<dbReference type="Gene3D" id="1.10.405.10">
    <property type="entry name" value="Guanine Nucleotide Dissociation Inhibitor, domain 1"/>
    <property type="match status" value="1"/>
</dbReference>
<keyword evidence="9" id="KW-1185">Reference proteome</keyword>
<dbReference type="InterPro" id="IPR001613">
    <property type="entry name" value="Flavin_amine_oxidase"/>
</dbReference>
<name>A0A0L1J2B7_ASPN3</name>
<dbReference type="PANTHER" id="PTHR43563:SF14">
    <property type="entry name" value="AMINE OXIDASE"/>
    <property type="match status" value="1"/>
</dbReference>
<dbReference type="EC" id="1.4.3.-" evidence="6"/>
<evidence type="ECO:0000259" key="7">
    <source>
        <dbReference type="Pfam" id="PF01593"/>
    </source>
</evidence>
<dbReference type="EMBL" id="JNOM01000151">
    <property type="protein sequence ID" value="KNG85558.1"/>
    <property type="molecule type" value="Genomic_DNA"/>
</dbReference>
<evidence type="ECO:0000256" key="5">
    <source>
        <dbReference type="PIRSR" id="PIRSR601613-1"/>
    </source>
</evidence>
<proteinExistence type="inferred from homology"/>
<feature type="binding site" evidence="5">
    <location>
        <position position="246"/>
    </location>
    <ligand>
        <name>FAD</name>
        <dbReference type="ChEBI" id="CHEBI:57692"/>
    </ligand>
</feature>
<dbReference type="Gene3D" id="3.50.50.60">
    <property type="entry name" value="FAD/NAD(P)-binding domain"/>
    <property type="match status" value="1"/>
</dbReference>
<dbReference type="GeneID" id="26808438"/>
<feature type="binding site" evidence="5">
    <location>
        <position position="437"/>
    </location>
    <ligand>
        <name>FAD</name>
        <dbReference type="ChEBI" id="CHEBI:57692"/>
    </ligand>
</feature>
<sequence>MASLPEQNFQVVIVGAGLSGLRAAMELDKAGISYIVLEAMDRVGGRTLSVPASSLNDPGLVEMGAAWLNDSNQSDMYTLSKEFGFKLIPQVSDGLSLYQDRDGRISPMEYGLPIPFSDNQKVEFKDFMAQVSSYVERSDLQRPHLGPDAKELDSMTARDFITTKFGTALADKLLTLATRSLLGVESDELSALCFIDYVKSGMGFDNIISDHEHGAQYLRNANGNQNFATNLAARLKNGRVKLSAAVKKIYQSDNHCVTETDQGCYRSEKVIVSVPSNLYSQIKFEPDLPSSKQILRNSKMGYYSKTVLIFSEPWWRNAGLSGEFSSEEGTISFSRDTSVPELGKFCITCFHVGNPGRYWSLLPDKERQARVWHQFHAAFQTIVDCVPEPIKIVEKEWAKDPWVRGNPMPVMMPGVMSSSAGQSIRDPFVNIHFVGTETSFVWKGYMEGAVRSGVRGAAEVIEALAIAP</sequence>
<dbReference type="PANTHER" id="PTHR43563">
    <property type="entry name" value="AMINE OXIDASE"/>
    <property type="match status" value="1"/>
</dbReference>
<dbReference type="GO" id="GO:0097621">
    <property type="term" value="F:monoamine oxidase activity"/>
    <property type="evidence" value="ECO:0007669"/>
    <property type="project" value="UniProtKB-EC"/>
</dbReference>
<dbReference type="SUPFAM" id="SSF54373">
    <property type="entry name" value="FAD-linked reductases, C-terminal domain"/>
    <property type="match status" value="1"/>
</dbReference>
<dbReference type="InterPro" id="IPR002937">
    <property type="entry name" value="Amino_oxidase"/>
</dbReference>
<keyword evidence="6" id="KW-0274">FAD</keyword>
<comment type="catalytic activity">
    <reaction evidence="4">
        <text>a secondary aliphatic amine + O2 + H2O = a primary amine + an aldehyde + H2O2</text>
        <dbReference type="Rhea" id="RHEA:26414"/>
        <dbReference type="ChEBI" id="CHEBI:15377"/>
        <dbReference type="ChEBI" id="CHEBI:15379"/>
        <dbReference type="ChEBI" id="CHEBI:16240"/>
        <dbReference type="ChEBI" id="CHEBI:17478"/>
        <dbReference type="ChEBI" id="CHEBI:58855"/>
        <dbReference type="ChEBI" id="CHEBI:65296"/>
        <dbReference type="EC" id="1.4.3.4"/>
    </reaction>
</comment>
<evidence type="ECO:0000256" key="6">
    <source>
        <dbReference type="RuleBase" id="RU362067"/>
    </source>
</evidence>
<reference evidence="8 9" key="1">
    <citation type="submission" date="2014-06" db="EMBL/GenBank/DDBJ databases">
        <title>The Genome of the Aflatoxigenic Filamentous Fungus Aspergillus nomius.</title>
        <authorList>
            <person name="Moore M.G."/>
            <person name="Shannon B.M."/>
            <person name="Brian M.M."/>
        </authorList>
    </citation>
    <scope>NUCLEOTIDE SEQUENCE [LARGE SCALE GENOMIC DNA]</scope>
    <source>
        <strain evidence="8 9">NRRL 13137</strain>
    </source>
</reference>
<feature type="binding site" evidence="5">
    <location>
        <begin position="38"/>
        <end position="39"/>
    </location>
    <ligand>
        <name>FAD</name>
        <dbReference type="ChEBI" id="CHEBI:57692"/>
    </ligand>
</feature>
<evidence type="ECO:0000313" key="9">
    <source>
        <dbReference type="Proteomes" id="UP000037505"/>
    </source>
</evidence>
<dbReference type="AlphaFoldDB" id="A0A0L1J2B7"/>
<comment type="cofactor">
    <cofactor evidence="1 6">
        <name>FAD</name>
        <dbReference type="ChEBI" id="CHEBI:57692"/>
    </cofactor>
</comment>
<dbReference type="Proteomes" id="UP000037505">
    <property type="component" value="Unassembled WGS sequence"/>
</dbReference>
<dbReference type="STRING" id="1509407.A0A0L1J2B7"/>
<dbReference type="Pfam" id="PF01593">
    <property type="entry name" value="Amino_oxidase"/>
    <property type="match status" value="1"/>
</dbReference>
<dbReference type="Gene3D" id="3.90.660.10">
    <property type="match status" value="1"/>
</dbReference>
<evidence type="ECO:0000256" key="2">
    <source>
        <dbReference type="ARBA" id="ARBA00005995"/>
    </source>
</evidence>
<evidence type="ECO:0000256" key="4">
    <source>
        <dbReference type="ARBA" id="ARBA00048448"/>
    </source>
</evidence>
<evidence type="ECO:0000313" key="8">
    <source>
        <dbReference type="EMBL" id="KNG85558.1"/>
    </source>
</evidence>
<dbReference type="InterPro" id="IPR036188">
    <property type="entry name" value="FAD/NAD-bd_sf"/>
</dbReference>
<feature type="binding site" evidence="5">
    <location>
        <position position="350"/>
    </location>
    <ligand>
        <name>substrate</name>
    </ligand>
</feature>
<dbReference type="InterPro" id="IPR050703">
    <property type="entry name" value="Flavin_MAO"/>
</dbReference>
<feature type="binding site" evidence="5">
    <location>
        <position position="19"/>
    </location>
    <ligand>
        <name>FAD</name>
        <dbReference type="ChEBI" id="CHEBI:57692"/>
    </ligand>
</feature>
<feature type="domain" description="Amine oxidase" evidence="7">
    <location>
        <begin position="18"/>
        <end position="461"/>
    </location>
</feature>
<accession>A0A0L1J2B7</accession>
<comment type="caution">
    <text evidence="8">The sequence shown here is derived from an EMBL/GenBank/DDBJ whole genome shotgun (WGS) entry which is preliminary data.</text>
</comment>
<keyword evidence="6" id="KW-0285">Flavoprotein</keyword>
<organism evidence="8 9">
    <name type="scientific">Aspergillus nomiae NRRL (strain ATCC 15546 / NRRL 13137 / CBS 260.88 / M93)</name>
    <dbReference type="NCBI Taxonomy" id="1509407"/>
    <lineage>
        <taxon>Eukaryota</taxon>
        <taxon>Fungi</taxon>
        <taxon>Dikarya</taxon>
        <taxon>Ascomycota</taxon>
        <taxon>Pezizomycotina</taxon>
        <taxon>Eurotiomycetes</taxon>
        <taxon>Eurotiomycetidae</taxon>
        <taxon>Eurotiales</taxon>
        <taxon>Aspergillaceae</taxon>
        <taxon>Aspergillus</taxon>
        <taxon>Aspergillus subgen. Circumdati</taxon>
    </lineage>
</organism>
<dbReference type="RefSeq" id="XP_015406481.1">
    <property type="nucleotide sequence ID" value="XM_015551890.1"/>
</dbReference>
<keyword evidence="3 6" id="KW-0560">Oxidoreductase</keyword>
<evidence type="ECO:0000256" key="1">
    <source>
        <dbReference type="ARBA" id="ARBA00001974"/>
    </source>
</evidence>
<dbReference type="SUPFAM" id="SSF51905">
    <property type="entry name" value="FAD/NAD(P)-binding domain"/>
    <property type="match status" value="1"/>
</dbReference>
<gene>
    <name evidence="8" type="ORF">ANOM_006634</name>
</gene>
<comment type="similarity">
    <text evidence="2 6">Belongs to the flavin monoamine oxidase family.</text>
</comment>